<feature type="compositionally biased region" description="Polar residues" evidence="1">
    <location>
        <begin position="129"/>
        <end position="161"/>
    </location>
</feature>
<feature type="region of interest" description="Disordered" evidence="1">
    <location>
        <begin position="127"/>
        <end position="161"/>
    </location>
</feature>
<feature type="compositionally biased region" description="Low complexity" evidence="1">
    <location>
        <begin position="30"/>
        <end position="45"/>
    </location>
</feature>
<feature type="region of interest" description="Disordered" evidence="1">
    <location>
        <begin position="351"/>
        <end position="408"/>
    </location>
</feature>
<evidence type="ECO:0000313" key="3">
    <source>
        <dbReference type="Proteomes" id="UP000095728"/>
    </source>
</evidence>
<dbReference type="EMBL" id="LPNM01000005">
    <property type="protein sequence ID" value="OEJ88332.1"/>
    <property type="molecule type" value="Genomic_DNA"/>
</dbReference>
<comment type="caution">
    <text evidence="2">The sequence shown here is derived from an EMBL/GenBank/DDBJ whole genome shotgun (WGS) entry which is preliminary data.</text>
</comment>
<evidence type="ECO:0000256" key="1">
    <source>
        <dbReference type="SAM" id="MobiDB-lite"/>
    </source>
</evidence>
<proteinExistence type="predicted"/>
<feature type="region of interest" description="Disordered" evidence="1">
    <location>
        <begin position="28"/>
        <end position="51"/>
    </location>
</feature>
<protein>
    <submittedName>
        <fullName evidence="2">Uncharacterized protein</fullName>
    </submittedName>
</protein>
<feature type="compositionally biased region" description="Low complexity" evidence="1">
    <location>
        <begin position="392"/>
        <end position="404"/>
    </location>
</feature>
<organism evidence="2 3">
    <name type="scientific">Hanseniaspora osmophila</name>
    <dbReference type="NCBI Taxonomy" id="56408"/>
    <lineage>
        <taxon>Eukaryota</taxon>
        <taxon>Fungi</taxon>
        <taxon>Dikarya</taxon>
        <taxon>Ascomycota</taxon>
        <taxon>Saccharomycotina</taxon>
        <taxon>Saccharomycetes</taxon>
        <taxon>Saccharomycodales</taxon>
        <taxon>Saccharomycodaceae</taxon>
        <taxon>Hanseniaspora</taxon>
    </lineage>
</organism>
<reference evidence="3" key="1">
    <citation type="journal article" date="2016" name="Genome Announc.">
        <title>Genome sequences of three species of Hanseniaspora isolated from spontaneous wine fermentations.</title>
        <authorList>
            <person name="Sternes P.R."/>
            <person name="Lee D."/>
            <person name="Kutyna D.R."/>
            <person name="Borneman A.R."/>
        </authorList>
    </citation>
    <scope>NUCLEOTIDE SEQUENCE [LARGE SCALE GENOMIC DNA]</scope>
    <source>
        <strain evidence="3">AWRI3579</strain>
    </source>
</reference>
<gene>
    <name evidence="2" type="ORF">AWRI3579_g647</name>
</gene>
<dbReference type="InParanoid" id="A0A1E5RN70"/>
<name>A0A1E5RN70_9ASCO</name>
<evidence type="ECO:0000313" key="2">
    <source>
        <dbReference type="EMBL" id="OEJ88332.1"/>
    </source>
</evidence>
<dbReference type="Proteomes" id="UP000095728">
    <property type="component" value="Unassembled WGS sequence"/>
</dbReference>
<sequence>MLLSQSADSDLMFQFNSPIQKNMIQTIRGNSNTNTNNNHTAGSTSVSATNPNTNNVLLMDNAAYNPDYNYNPKNNSYNYRYIAGNNEHIKSRLSQHMNPVMVDNDYIIESKPSHESMDFDDDFELEAGPTSTGDQNNTTSHTINNGINTNHSISDSKISNNSRELVVPSSVTSQMTMEYPPSYKSNNTIDITSLNGDDNSILNNNNNGIVTPDHIAKNIHRLSIDDDENHTKFINADSTGTHHRAINDREYQPLSPPSYSNVFVPPKLSGTVTRNEPAGNASTKHYQKTKYTVGGNNGNKKHYTATMGNISGSRNKLLQKNKESLHKNKLFSHFNNYLNERFVVKDNYSTVANDTSSSSNRHNSTGSTRKSGSNGSVRRGSTAKRSNSRTQSISSGNSNTSRTSSFHDNSEYINNREKWINTQEMVDQYWIYGKDCVLNEDMFESSSDEE</sequence>
<dbReference type="AlphaFoldDB" id="A0A1E5RN70"/>
<feature type="compositionally biased region" description="Low complexity" evidence="1">
    <location>
        <begin position="353"/>
        <end position="368"/>
    </location>
</feature>
<accession>A0A1E5RN70</accession>
<keyword evidence="3" id="KW-1185">Reference proteome</keyword>